<dbReference type="RefSeq" id="WP_390309263.1">
    <property type="nucleotide sequence ID" value="NZ_JBHSNQ010000058.1"/>
</dbReference>
<feature type="coiled-coil region" evidence="1">
    <location>
        <begin position="41"/>
        <end position="97"/>
    </location>
</feature>
<keyword evidence="1" id="KW-0175">Coiled coil</keyword>
<sequence>MALRDLFVEIGVDVDDNPLKDLDSLVDDIKNAFEKLDTGGLDDIEKDVKSASREFDELSREIRNADREVDKLDNNDLNKLEKDVKKATNGFENMKKVIAGVFATIATYVAVDRAISFSVDAIEAAASAQALNAQFEQVFGDMQGEAQKTLDELGKQFGMLPSRLQAPYSTMTSMFKGLGYDTKEASKMAAEGITLVADAAAFYDMSFEQANQHLNSFIKGNYEGGEAIGLFANETQMAAFASKELGKDWKKLDEAGKQLVRLEYAKAMQEAAGATGQAARESDGYENVLGNLKQAWTDFKAVLGTEILDQAVGTMKELTKTIQEMDTEQLAEDFGTLGGLVIDLIVPAFEGFINAVSWTRDNLNWLIPILGGVVAGFTAFQIITFVNGLMQAYQASTFASTLATQGFNAALRANPIGLVVTLIGLLVTAGIALYQNWDTVKTKTSELWSKIRENPIGAFLTQPIQNAIDAGKWLIKNWDDIKLAAGELWTKIKESPITSFLVKPVKNAIDAFKQLKEAMANIKMPDWVGKIGSGALSLAKKLIPSHATGLGRVPYDGYIAELHKDEAVLTAQQANALRQAGIIKGEGIGPELDLRGDSGSATYSTTSTSSVNANIQIIVQESKNPTNTARSITEQLEEFFADLNIIIPAPREG</sequence>
<keyword evidence="2" id="KW-1133">Transmembrane helix</keyword>
<evidence type="ECO:0000313" key="3">
    <source>
        <dbReference type="EMBL" id="MFC5541566.1"/>
    </source>
</evidence>
<keyword evidence="4" id="KW-1185">Reference proteome</keyword>
<protein>
    <recommendedName>
        <fullName evidence="5">Phage-related minor tail protein</fullName>
    </recommendedName>
</protein>
<keyword evidence="2" id="KW-0472">Membrane</keyword>
<evidence type="ECO:0000256" key="1">
    <source>
        <dbReference type="SAM" id="Coils"/>
    </source>
</evidence>
<dbReference type="EMBL" id="JBHSNQ010000058">
    <property type="protein sequence ID" value="MFC5541566.1"/>
    <property type="molecule type" value="Genomic_DNA"/>
</dbReference>
<dbReference type="Proteomes" id="UP001595978">
    <property type="component" value="Unassembled WGS sequence"/>
</dbReference>
<evidence type="ECO:0000313" key="4">
    <source>
        <dbReference type="Proteomes" id="UP001595978"/>
    </source>
</evidence>
<organism evidence="3 4">
    <name type="scientific">Ureibacillus suwonensis</name>
    <dbReference type="NCBI Taxonomy" id="313007"/>
    <lineage>
        <taxon>Bacteria</taxon>
        <taxon>Bacillati</taxon>
        <taxon>Bacillota</taxon>
        <taxon>Bacilli</taxon>
        <taxon>Bacillales</taxon>
        <taxon>Caryophanaceae</taxon>
        <taxon>Ureibacillus</taxon>
    </lineage>
</organism>
<feature type="transmembrane region" description="Helical" evidence="2">
    <location>
        <begin position="334"/>
        <end position="353"/>
    </location>
</feature>
<evidence type="ECO:0000256" key="2">
    <source>
        <dbReference type="SAM" id="Phobius"/>
    </source>
</evidence>
<accession>A0ABW0RB80</accession>
<dbReference type="Gene3D" id="1.10.287.1490">
    <property type="match status" value="1"/>
</dbReference>
<gene>
    <name evidence="3" type="ORF">ACFPOH_07285</name>
</gene>
<reference evidence="4" key="1">
    <citation type="journal article" date="2019" name="Int. J. Syst. Evol. Microbiol.">
        <title>The Global Catalogue of Microorganisms (GCM) 10K type strain sequencing project: providing services to taxonomists for standard genome sequencing and annotation.</title>
        <authorList>
            <consortium name="The Broad Institute Genomics Platform"/>
            <consortium name="The Broad Institute Genome Sequencing Center for Infectious Disease"/>
            <person name="Wu L."/>
            <person name="Ma J."/>
        </authorList>
    </citation>
    <scope>NUCLEOTIDE SEQUENCE [LARGE SCALE GENOMIC DNA]</scope>
    <source>
        <strain evidence="4">CCUG 56331</strain>
    </source>
</reference>
<keyword evidence="2" id="KW-0812">Transmembrane</keyword>
<feature type="transmembrane region" description="Helical" evidence="2">
    <location>
        <begin position="365"/>
        <end position="393"/>
    </location>
</feature>
<evidence type="ECO:0008006" key="5">
    <source>
        <dbReference type="Google" id="ProtNLM"/>
    </source>
</evidence>
<proteinExistence type="predicted"/>
<feature type="transmembrane region" description="Helical" evidence="2">
    <location>
        <begin position="413"/>
        <end position="434"/>
    </location>
</feature>
<name>A0ABW0RB80_9BACL</name>
<comment type="caution">
    <text evidence="3">The sequence shown here is derived from an EMBL/GenBank/DDBJ whole genome shotgun (WGS) entry which is preliminary data.</text>
</comment>